<evidence type="ECO:0000313" key="1">
    <source>
        <dbReference type="EMBL" id="TYP94858.1"/>
    </source>
</evidence>
<reference evidence="1 2" key="1">
    <citation type="submission" date="2019-07" db="EMBL/GenBank/DDBJ databases">
        <title>Genomic Encyclopedia of Archaeal and Bacterial Type Strains, Phase II (KMG-II): from individual species to whole genera.</title>
        <authorList>
            <person name="Goeker M."/>
        </authorList>
    </citation>
    <scope>NUCLEOTIDE SEQUENCE [LARGE SCALE GENOMIC DNA]</scope>
    <source>
        <strain evidence="1 2">DSM 21935</strain>
    </source>
</reference>
<gene>
    <name evidence="1" type="ORF">LX73_0148</name>
</gene>
<organism evidence="1 2">
    <name type="scientific">Fodinibius salinus</name>
    <dbReference type="NCBI Taxonomy" id="860790"/>
    <lineage>
        <taxon>Bacteria</taxon>
        <taxon>Pseudomonadati</taxon>
        <taxon>Balneolota</taxon>
        <taxon>Balneolia</taxon>
        <taxon>Balneolales</taxon>
        <taxon>Balneolaceae</taxon>
        <taxon>Fodinibius</taxon>
    </lineage>
</organism>
<dbReference type="InterPro" id="IPR029035">
    <property type="entry name" value="DHS-like_NAD/FAD-binding_dom"/>
</dbReference>
<proteinExistence type="predicted"/>
<accession>A0A5D3YND7</accession>
<sequence length="327" mass="37819">MASKLENIPEPPTEIIEAAKDNRLVLFIGTGPSISMGAANWNQFADNVLNQLRKKEIIDYAFIDQLSNLDPRKRLSIARSLAEEEGVEIDYKKSVMPSEKDSTESKIYEHLLGIGSHFVTTNYDDYLDQPIHKPFESQDEARERKIIDKNIIYNPSNINSDSFSEPNTVVHLHGSFSSESTEKLVITTEDYLNHYYYDNDLKSGIRDFLEMLFDGFFTILFVGYGLQELELLEYILAKSEDSSEDSRTQQRTRFWLQGCFSHEKNTYAQLKKYYSENFNIEMLLYSLDQKHYSALEDIMAKWGVKINSETTPTSKKIRFANEAIQDE</sequence>
<dbReference type="OrthoDB" id="1688888at2"/>
<keyword evidence="2" id="KW-1185">Reference proteome</keyword>
<comment type="caution">
    <text evidence="1">The sequence shown here is derived from an EMBL/GenBank/DDBJ whole genome shotgun (WGS) entry which is preliminary data.</text>
</comment>
<evidence type="ECO:0000313" key="2">
    <source>
        <dbReference type="Proteomes" id="UP000324595"/>
    </source>
</evidence>
<dbReference type="AlphaFoldDB" id="A0A5D3YND7"/>
<dbReference type="RefSeq" id="WP_148897551.1">
    <property type="nucleotide sequence ID" value="NZ_VNHY01000001.1"/>
</dbReference>
<dbReference type="Proteomes" id="UP000324595">
    <property type="component" value="Unassembled WGS sequence"/>
</dbReference>
<protein>
    <submittedName>
        <fullName evidence="1">SIR2-like domain-containing protein</fullName>
    </submittedName>
</protein>
<dbReference type="Pfam" id="PF13289">
    <property type="entry name" value="SIR2_2"/>
    <property type="match status" value="1"/>
</dbReference>
<dbReference type="EMBL" id="VNHY01000001">
    <property type="protein sequence ID" value="TYP94858.1"/>
    <property type="molecule type" value="Genomic_DNA"/>
</dbReference>
<name>A0A5D3YND7_9BACT</name>
<dbReference type="SUPFAM" id="SSF52467">
    <property type="entry name" value="DHS-like NAD/FAD-binding domain"/>
    <property type="match status" value="1"/>
</dbReference>